<proteinExistence type="predicted"/>
<evidence type="ECO:0000313" key="3">
    <source>
        <dbReference type="Proteomes" id="UP000094828"/>
    </source>
</evidence>
<comment type="caution">
    <text evidence="2">The sequence shown here is derived from an EMBL/GenBank/DDBJ whole genome shotgun (WGS) entry which is preliminary data.</text>
</comment>
<dbReference type="Pfam" id="PF12392">
    <property type="entry name" value="DUF3656"/>
    <property type="match status" value="1"/>
</dbReference>
<dbReference type="Pfam" id="PF01136">
    <property type="entry name" value="Peptidase_U32"/>
    <property type="match status" value="2"/>
</dbReference>
<dbReference type="RefSeq" id="WP_068847699.1">
    <property type="nucleotide sequence ID" value="NZ_LYDR01000072.1"/>
</dbReference>
<evidence type="ECO:0000259" key="1">
    <source>
        <dbReference type="Pfam" id="PF12392"/>
    </source>
</evidence>
<name>A0A1C3EFB3_9PLAN</name>
<gene>
    <name evidence="2" type="ORF">A6X21_21860</name>
</gene>
<accession>A0A1C3EFB3</accession>
<dbReference type="InterPro" id="IPR020988">
    <property type="entry name" value="Pept_U32_collagenase"/>
</dbReference>
<keyword evidence="3" id="KW-1185">Reference proteome</keyword>
<dbReference type="EMBL" id="LYDR01000072">
    <property type="protein sequence ID" value="ODA31921.1"/>
    <property type="molecule type" value="Genomic_DNA"/>
</dbReference>
<evidence type="ECO:0000313" key="2">
    <source>
        <dbReference type="EMBL" id="ODA31921.1"/>
    </source>
</evidence>
<dbReference type="STRING" id="1841610.A6X21_21860"/>
<dbReference type="InterPro" id="IPR001539">
    <property type="entry name" value="Peptidase_U32"/>
</dbReference>
<dbReference type="PANTHER" id="PTHR30217:SF10">
    <property type="entry name" value="23S RRNA 5-HYDROXYCYTIDINE C2501 SYNTHASE"/>
    <property type="match status" value="1"/>
</dbReference>
<dbReference type="Proteomes" id="UP000094828">
    <property type="component" value="Unassembled WGS sequence"/>
</dbReference>
<dbReference type="InterPro" id="IPR051454">
    <property type="entry name" value="RNA/ubiquinone_mod_enzymes"/>
</dbReference>
<dbReference type="PANTHER" id="PTHR30217">
    <property type="entry name" value="PEPTIDASE U32 FAMILY"/>
    <property type="match status" value="1"/>
</dbReference>
<protein>
    <submittedName>
        <fullName evidence="2">Peptidase U32</fullName>
    </submittedName>
</protein>
<sequence>MTLLSAPGHETGKSLGLRPELLAPAGSREAIRAAIENGATAVYFGLQCGFNARARATNIATTDLPEVMQELHSRGVRGYVTLNTLIFSEELEEFESIVRLCAESGVDAVLLQDLGAARLCQAICPALPIHASTQMTLTSAECIEVAKELGISRVVLPRELSIDEIRKLHSATSMPLEAFVHGALCVAYSGQCLTSESLGGRSANRGQCAQACRLPYELICDGQDVDLGSVRYLLSPQDLAAYELTPELIEAGVISFKIEGRLKTPEYVANITRHYRDAIDRSTMGELPQWTPEVRREMELSFSRGFSTGWLKGCDHKELVPGLSSSKRGVLLGKVLRVTPPRILLRLESPLSRGDGVVFDGDRTTGEEQGGRVYELLTPRQNGQSLRFEGTAEAGLVEVEFATGAIDFSKILPEQKLWKTDDPQLIQKLRRTFTGPEAMARMPLDLQVVARAGEVLQVSACLYRQDGTSLPTIVVTSTEPLPVATKHAVTESYLLEQLGRLGHTPFAIRTLSAEIVGGPMVPMSLLSKVRQELIRQLLEALAIPESHPTATQPILNTWRRRLQQSRLESLLPEENSTAAVQALLPQLFVMVRQPAQLEHLVPAELELPGQAQLGGVYVDFADIREYRHAADWGRSQGVKVWLATPRIQKPGEYPIFTAMAKHAPAGFLVRNLAGIDFCTRKNIPFVIDFSLNCANELTAEYLEGFGPERLTLSYDLNREQLLDLVRAARPQRLEVVIHQQMPMFHMEHCVFCAVLSPGTNKTNCGRPCDNHFVELRDRVGMQHPLTADVGCRNTLFNAQPQSAAEVVPDLLEHGVRNFRLEFLNQDRQTIRRTICEYQALLDGQRKGREVWQSLSAMNRVGVTRGTLEERRNPLAIL</sequence>
<dbReference type="AlphaFoldDB" id="A0A1C3EFB3"/>
<organism evidence="2 3">
    <name type="scientific">Planctopirus hydrillae</name>
    <dbReference type="NCBI Taxonomy" id="1841610"/>
    <lineage>
        <taxon>Bacteria</taxon>
        <taxon>Pseudomonadati</taxon>
        <taxon>Planctomycetota</taxon>
        <taxon>Planctomycetia</taxon>
        <taxon>Planctomycetales</taxon>
        <taxon>Planctomycetaceae</taxon>
        <taxon>Planctopirus</taxon>
    </lineage>
</organism>
<feature type="domain" description="Peptidase U32 collagenase" evidence="1">
    <location>
        <begin position="417"/>
        <end position="541"/>
    </location>
</feature>
<reference evidence="2 3" key="1">
    <citation type="submission" date="2016-05" db="EMBL/GenBank/DDBJ databases">
        <title>Genomic and physiological characterization of Planctopirus sp. isolated from fresh water lake.</title>
        <authorList>
            <person name="Subhash Y."/>
            <person name="Ramana C."/>
        </authorList>
    </citation>
    <scope>NUCLEOTIDE SEQUENCE [LARGE SCALE GENOMIC DNA]</scope>
    <source>
        <strain evidence="2 3">JC280</strain>
    </source>
</reference>
<dbReference type="OrthoDB" id="9807498at2"/>